<evidence type="ECO:0000313" key="3">
    <source>
        <dbReference type="Proteomes" id="UP001346869"/>
    </source>
</evidence>
<name>A0AAN7Y2H3_ELEMC</name>
<comment type="caution">
    <text evidence="2">The sequence shown here is derived from an EMBL/GenBank/DDBJ whole genome shotgun (WGS) entry which is preliminary data.</text>
</comment>
<reference evidence="2 3" key="1">
    <citation type="journal article" date="2023" name="Genes (Basel)">
        <title>Chromosome-Level Genome Assembly and Circadian Gene Repertoire of the Patagonia Blennie Eleginops maclovinus-The Closest Ancestral Proxy of Antarctic Cryonotothenioids.</title>
        <authorList>
            <person name="Cheng C.C."/>
            <person name="Rivera-Colon A.G."/>
            <person name="Minhas B.F."/>
            <person name="Wilson L."/>
            <person name="Rayamajhi N."/>
            <person name="Vargas-Chacoff L."/>
            <person name="Catchen J.M."/>
        </authorList>
    </citation>
    <scope>NUCLEOTIDE SEQUENCE [LARGE SCALE GENOMIC DNA]</scope>
    <source>
        <strain evidence="2">JMC-PN-2008</strain>
    </source>
</reference>
<dbReference type="EMBL" id="JAUZQC010000005">
    <property type="protein sequence ID" value="KAK5871404.1"/>
    <property type="molecule type" value="Genomic_DNA"/>
</dbReference>
<reference evidence="2 3" key="2">
    <citation type="journal article" date="2023" name="Mol. Biol. Evol.">
        <title>Genomics of Secondarily Temperate Adaptation in the Only Non-Antarctic Icefish.</title>
        <authorList>
            <person name="Rivera-Colon A.G."/>
            <person name="Rayamajhi N."/>
            <person name="Minhas B.F."/>
            <person name="Madrigal G."/>
            <person name="Bilyk K.T."/>
            <person name="Yoon V."/>
            <person name="Hune M."/>
            <person name="Gregory S."/>
            <person name="Cheng C.H.C."/>
            <person name="Catchen J.M."/>
        </authorList>
    </citation>
    <scope>NUCLEOTIDE SEQUENCE [LARGE SCALE GENOMIC DNA]</scope>
    <source>
        <strain evidence="2">JMC-PN-2008</strain>
    </source>
</reference>
<dbReference type="InterPro" id="IPR045860">
    <property type="entry name" value="Snake_toxin-like_sf"/>
</dbReference>
<keyword evidence="1" id="KW-0732">Signal</keyword>
<dbReference type="SUPFAM" id="SSF57302">
    <property type="entry name" value="Snake toxin-like"/>
    <property type="match status" value="1"/>
</dbReference>
<evidence type="ECO:0000313" key="2">
    <source>
        <dbReference type="EMBL" id="KAK5871404.1"/>
    </source>
</evidence>
<dbReference type="Proteomes" id="UP001346869">
    <property type="component" value="Unassembled WGS sequence"/>
</dbReference>
<keyword evidence="3" id="KW-1185">Reference proteome</keyword>
<dbReference type="Gene3D" id="2.10.60.10">
    <property type="entry name" value="CD59"/>
    <property type="match status" value="1"/>
</dbReference>
<feature type="chain" id="PRO_5042862714" evidence="1">
    <location>
        <begin position="21"/>
        <end position="124"/>
    </location>
</feature>
<feature type="signal peptide" evidence="1">
    <location>
        <begin position="1"/>
        <end position="20"/>
    </location>
</feature>
<accession>A0AAN7Y2H3</accession>
<protein>
    <submittedName>
        <fullName evidence="2">Uncharacterized protein</fullName>
    </submittedName>
</protein>
<gene>
    <name evidence="2" type="ORF">PBY51_004288</name>
</gene>
<sequence length="124" mass="13119">MKTALALLLLLVSLACHSHALKCLTCVASNEEDCIRQGSTSCPQYADSCSTITGPNTVMKSCTYNSFCQKAHGSDSGATMECCFGDDCNGPQRIRSQGMHHHNSAGAPASSPILLIPALLIFLK</sequence>
<dbReference type="CDD" id="cd23553">
    <property type="entry name" value="TFP_LU_ECD_Ly6PGE"/>
    <property type="match status" value="1"/>
</dbReference>
<evidence type="ECO:0000256" key="1">
    <source>
        <dbReference type="SAM" id="SignalP"/>
    </source>
</evidence>
<dbReference type="PROSITE" id="PS51257">
    <property type="entry name" value="PROKAR_LIPOPROTEIN"/>
    <property type="match status" value="1"/>
</dbReference>
<organism evidence="2 3">
    <name type="scientific">Eleginops maclovinus</name>
    <name type="common">Patagonian blennie</name>
    <name type="synonym">Eleginus maclovinus</name>
    <dbReference type="NCBI Taxonomy" id="56733"/>
    <lineage>
        <taxon>Eukaryota</taxon>
        <taxon>Metazoa</taxon>
        <taxon>Chordata</taxon>
        <taxon>Craniata</taxon>
        <taxon>Vertebrata</taxon>
        <taxon>Euteleostomi</taxon>
        <taxon>Actinopterygii</taxon>
        <taxon>Neopterygii</taxon>
        <taxon>Teleostei</taxon>
        <taxon>Neoteleostei</taxon>
        <taxon>Acanthomorphata</taxon>
        <taxon>Eupercaria</taxon>
        <taxon>Perciformes</taxon>
        <taxon>Notothenioidei</taxon>
        <taxon>Eleginopidae</taxon>
        <taxon>Eleginops</taxon>
    </lineage>
</organism>
<dbReference type="AlphaFoldDB" id="A0AAN7Y2H3"/>
<proteinExistence type="predicted"/>